<reference evidence="2 3" key="1">
    <citation type="submission" date="2024-06" db="EMBL/GenBank/DDBJ databases">
        <title>The draft genome of Grus japonensis, version 3.</title>
        <authorList>
            <person name="Nabeshima K."/>
            <person name="Suzuki S."/>
            <person name="Onuma M."/>
        </authorList>
    </citation>
    <scope>NUCLEOTIDE SEQUENCE [LARGE SCALE GENOMIC DNA]</scope>
    <source>
        <strain evidence="2 3">451A</strain>
    </source>
</reference>
<comment type="caution">
    <text evidence="2">The sequence shown here is derived from an EMBL/GenBank/DDBJ whole genome shotgun (WGS) entry which is preliminary data.</text>
</comment>
<protein>
    <submittedName>
        <fullName evidence="2">Fibroblast growth factor 14</fullName>
    </submittedName>
</protein>
<evidence type="ECO:0000313" key="2">
    <source>
        <dbReference type="EMBL" id="GAB0196805.1"/>
    </source>
</evidence>
<proteinExistence type="predicted"/>
<keyword evidence="3" id="KW-1185">Reference proteome</keyword>
<dbReference type="AlphaFoldDB" id="A0ABC9XGI1"/>
<evidence type="ECO:0000313" key="3">
    <source>
        <dbReference type="Proteomes" id="UP001623348"/>
    </source>
</evidence>
<dbReference type="EMBL" id="BAAFJT010000016">
    <property type="protein sequence ID" value="GAB0196805.1"/>
    <property type="molecule type" value="Genomic_DNA"/>
</dbReference>
<evidence type="ECO:0000256" key="1">
    <source>
        <dbReference type="SAM" id="MobiDB-lite"/>
    </source>
</evidence>
<organism evidence="2 3">
    <name type="scientific">Grus japonensis</name>
    <name type="common">Japanese crane</name>
    <name type="synonym">Red-crowned crane</name>
    <dbReference type="NCBI Taxonomy" id="30415"/>
    <lineage>
        <taxon>Eukaryota</taxon>
        <taxon>Metazoa</taxon>
        <taxon>Chordata</taxon>
        <taxon>Craniata</taxon>
        <taxon>Vertebrata</taxon>
        <taxon>Euteleostomi</taxon>
        <taxon>Archelosauria</taxon>
        <taxon>Archosauria</taxon>
        <taxon>Dinosauria</taxon>
        <taxon>Saurischia</taxon>
        <taxon>Theropoda</taxon>
        <taxon>Coelurosauria</taxon>
        <taxon>Aves</taxon>
        <taxon>Neognathae</taxon>
        <taxon>Neoaves</taxon>
        <taxon>Gruiformes</taxon>
        <taxon>Gruidae</taxon>
        <taxon>Grus</taxon>
    </lineage>
</organism>
<sequence length="144" mass="15637">MKCANESDSFCPGCPARKCKEQETGLPTGPVQEKEQAQVPGGCSESPRNLPFSRLKEPHSLTLSAWDTCSSPDRLGGSLMALFRFINTLMISFGKEGEGRRSREVRTGITPHPASGGMSPSWMGFVTQKDLPQGFQQLLVMGTC</sequence>
<feature type="region of interest" description="Disordered" evidence="1">
    <location>
        <begin position="1"/>
        <end position="51"/>
    </location>
</feature>
<name>A0ABC9XGI1_GRUJA</name>
<feature type="region of interest" description="Disordered" evidence="1">
    <location>
        <begin position="101"/>
        <end position="120"/>
    </location>
</feature>
<accession>A0ABC9XGI1</accession>
<dbReference type="Proteomes" id="UP001623348">
    <property type="component" value="Unassembled WGS sequence"/>
</dbReference>
<gene>
    <name evidence="2" type="ORF">GRJ2_002145800</name>
</gene>